<evidence type="ECO:0000313" key="5">
    <source>
        <dbReference type="Proteomes" id="UP000824264"/>
    </source>
</evidence>
<reference evidence="4" key="1">
    <citation type="journal article" date="2021" name="PeerJ">
        <title>Extensive microbial diversity within the chicken gut microbiome revealed by metagenomics and culture.</title>
        <authorList>
            <person name="Gilroy R."/>
            <person name="Ravi A."/>
            <person name="Getino M."/>
            <person name="Pursley I."/>
            <person name="Horton D.L."/>
            <person name="Alikhan N.F."/>
            <person name="Baker D."/>
            <person name="Gharbi K."/>
            <person name="Hall N."/>
            <person name="Watson M."/>
            <person name="Adriaenssens E.M."/>
            <person name="Foster-Nyarko E."/>
            <person name="Jarju S."/>
            <person name="Secka A."/>
            <person name="Antonio M."/>
            <person name="Oren A."/>
            <person name="Chaudhuri R.R."/>
            <person name="La Ragione R."/>
            <person name="Hildebrand F."/>
            <person name="Pallen M.J."/>
        </authorList>
    </citation>
    <scope>NUCLEOTIDE SEQUENCE</scope>
    <source>
        <strain evidence="4">ChiSxjej5B17-1746</strain>
    </source>
</reference>
<accession>A0A9D1U962</accession>
<dbReference type="PANTHER" id="PTHR43278:SF4">
    <property type="entry name" value="NAD(P)H-DEPENDENT FMN-CONTAINING OXIDOREDUCTASE YWQN-RELATED"/>
    <property type="match status" value="1"/>
</dbReference>
<dbReference type="Proteomes" id="UP000824264">
    <property type="component" value="Unassembled WGS sequence"/>
</dbReference>
<name>A0A9D1U962_9BACT</name>
<reference evidence="4" key="2">
    <citation type="submission" date="2021-04" db="EMBL/GenBank/DDBJ databases">
        <authorList>
            <person name="Gilroy R."/>
        </authorList>
    </citation>
    <scope>NUCLEOTIDE SEQUENCE</scope>
    <source>
        <strain evidence="4">ChiSxjej5B17-1746</strain>
    </source>
</reference>
<evidence type="ECO:0000256" key="2">
    <source>
        <dbReference type="ARBA" id="ARBA00022643"/>
    </source>
</evidence>
<dbReference type="Gene3D" id="3.40.50.360">
    <property type="match status" value="1"/>
</dbReference>
<organism evidence="4 5">
    <name type="scientific">Candidatus Bilophila faecipullorum</name>
    <dbReference type="NCBI Taxonomy" id="2838482"/>
    <lineage>
        <taxon>Bacteria</taxon>
        <taxon>Pseudomonadati</taxon>
        <taxon>Thermodesulfobacteriota</taxon>
        <taxon>Desulfovibrionia</taxon>
        <taxon>Desulfovibrionales</taxon>
        <taxon>Desulfovibrionaceae</taxon>
        <taxon>Bilophila</taxon>
    </lineage>
</organism>
<keyword evidence="2" id="KW-0288">FMN</keyword>
<evidence type="ECO:0000259" key="3">
    <source>
        <dbReference type="Pfam" id="PF03358"/>
    </source>
</evidence>
<evidence type="ECO:0000313" key="4">
    <source>
        <dbReference type="EMBL" id="HIW79137.1"/>
    </source>
</evidence>
<dbReference type="InterPro" id="IPR005025">
    <property type="entry name" value="FMN_Rdtase-like_dom"/>
</dbReference>
<keyword evidence="1" id="KW-0285">Flavoprotein</keyword>
<dbReference type="AlphaFoldDB" id="A0A9D1U962"/>
<dbReference type="InterPro" id="IPR051796">
    <property type="entry name" value="ISF_SsuE-like"/>
</dbReference>
<protein>
    <submittedName>
        <fullName evidence="4">Flavodoxin family protein</fullName>
    </submittedName>
</protein>
<dbReference type="SUPFAM" id="SSF52218">
    <property type="entry name" value="Flavoproteins"/>
    <property type="match status" value="1"/>
</dbReference>
<dbReference type="GO" id="GO:0016491">
    <property type="term" value="F:oxidoreductase activity"/>
    <property type="evidence" value="ECO:0007669"/>
    <property type="project" value="InterPro"/>
</dbReference>
<dbReference type="EMBL" id="DXGI01000318">
    <property type="protein sequence ID" value="HIW79137.1"/>
    <property type="molecule type" value="Genomic_DNA"/>
</dbReference>
<comment type="caution">
    <text evidence="4">The sequence shown here is derived from an EMBL/GenBank/DDBJ whole genome shotgun (WGS) entry which is preliminary data.</text>
</comment>
<gene>
    <name evidence="4" type="ORF">H9874_08345</name>
</gene>
<dbReference type="Pfam" id="PF03358">
    <property type="entry name" value="FMN_red"/>
    <property type="match status" value="1"/>
</dbReference>
<evidence type="ECO:0000256" key="1">
    <source>
        <dbReference type="ARBA" id="ARBA00022630"/>
    </source>
</evidence>
<sequence>MTSSADAPAEKEPPNPRVLILSCSPHTGGTTDAVARVLEQTLSAHGGLAETIRLRDHDVRPCIGCGFCSDHPGTCVFDDEAARLFQRLDAAHTLIVAAPVYFYGPPAALKGFIDRAQSRWALRESGRAPARPRRPARAVLCAARTNGERLFEASLLILRCFLDTLGFDMRDPLLLRGAERPADILHPPALARIEAMGCEAAGEGLRLRHE</sequence>
<proteinExistence type="predicted"/>
<feature type="domain" description="NADPH-dependent FMN reductase-like" evidence="3">
    <location>
        <begin position="16"/>
        <end position="129"/>
    </location>
</feature>
<dbReference type="InterPro" id="IPR029039">
    <property type="entry name" value="Flavoprotein-like_sf"/>
</dbReference>
<dbReference type="PANTHER" id="PTHR43278">
    <property type="entry name" value="NAD(P)H-DEPENDENT FMN-CONTAINING OXIDOREDUCTASE YWQN-RELATED"/>
    <property type="match status" value="1"/>
</dbReference>